<evidence type="ECO:0000313" key="2">
    <source>
        <dbReference type="Proteomes" id="UP000249008"/>
    </source>
</evidence>
<dbReference type="EMBL" id="LS483487">
    <property type="protein sequence ID" value="SQJ13226.1"/>
    <property type="molecule type" value="Genomic_DNA"/>
</dbReference>
<dbReference type="KEGG" id="ful:C4N20_04790"/>
<protein>
    <recommendedName>
        <fullName evidence="3">Translation elongation factor EFTu/EF1A C-terminal domain-containing protein</fullName>
    </recommendedName>
</protein>
<dbReference type="GeneID" id="78454113"/>
<name>A0AAX2JEV2_9FUSO</name>
<gene>
    <name evidence="1" type="ORF">NCTC12112_02844</name>
</gene>
<evidence type="ECO:0008006" key="3">
    <source>
        <dbReference type="Google" id="ProtNLM"/>
    </source>
</evidence>
<proteinExistence type="predicted"/>
<sequence length="107" mass="12366">MNYRENKMCIYVKIKFFEAKRMTKISFSAGNYRPHFVIKNDSEYLGVQFVDGEDFVFGKEILGIVQPIYTEAVDYSKLIQGAEFFILEGKNLVGEGVVIEKFETELC</sequence>
<evidence type="ECO:0000313" key="1">
    <source>
        <dbReference type="EMBL" id="SQJ13226.1"/>
    </source>
</evidence>
<dbReference type="Proteomes" id="UP000249008">
    <property type="component" value="Chromosome 1"/>
</dbReference>
<reference evidence="1 2" key="1">
    <citation type="submission" date="2018-06" db="EMBL/GenBank/DDBJ databases">
        <authorList>
            <consortium name="Pathogen Informatics"/>
            <person name="Doyle S."/>
        </authorList>
    </citation>
    <scope>NUCLEOTIDE SEQUENCE [LARGE SCALE GENOMIC DNA]</scope>
    <source>
        <strain evidence="1 2">NCTC12112</strain>
    </source>
</reference>
<dbReference type="AlphaFoldDB" id="A0AAX2JEV2"/>
<dbReference type="RefSeq" id="WP_005979516.1">
    <property type="nucleotide sequence ID" value="NZ_CABKNW010000004.1"/>
</dbReference>
<organism evidence="1 2">
    <name type="scientific">Fusobacterium ulcerans</name>
    <dbReference type="NCBI Taxonomy" id="861"/>
    <lineage>
        <taxon>Bacteria</taxon>
        <taxon>Fusobacteriati</taxon>
        <taxon>Fusobacteriota</taxon>
        <taxon>Fusobacteriia</taxon>
        <taxon>Fusobacteriales</taxon>
        <taxon>Fusobacteriaceae</taxon>
        <taxon>Fusobacterium</taxon>
    </lineage>
</organism>
<dbReference type="Gene3D" id="2.40.30.10">
    <property type="entry name" value="Translation factors"/>
    <property type="match status" value="1"/>
</dbReference>
<accession>A0AAX2JEV2</accession>